<evidence type="ECO:0000256" key="4">
    <source>
        <dbReference type="PROSITE-ProRule" id="PRU01161"/>
    </source>
</evidence>
<accession>A0AAD3CQD4</accession>
<reference evidence="7 8" key="1">
    <citation type="journal article" date="2021" name="Sci. Rep.">
        <title>The genome of the diatom Chaetoceros tenuissimus carries an ancient integrated fragment of an extant virus.</title>
        <authorList>
            <person name="Hongo Y."/>
            <person name="Kimura K."/>
            <person name="Takaki Y."/>
            <person name="Yoshida Y."/>
            <person name="Baba S."/>
            <person name="Kobayashi G."/>
            <person name="Nagasaki K."/>
            <person name="Hano T."/>
            <person name="Tomaru Y."/>
        </authorList>
    </citation>
    <scope>NUCLEOTIDE SEQUENCE [LARGE SCALE GENOMIC DNA]</scope>
    <source>
        <strain evidence="7 8">NIES-3715</strain>
    </source>
</reference>
<comment type="caution">
    <text evidence="7">The sequence shown here is derived from an EMBL/GenBank/DDBJ whole genome shotgun (WGS) entry which is preliminary data.</text>
</comment>
<name>A0AAD3CQD4_9STRA</name>
<evidence type="ECO:0000256" key="3">
    <source>
        <dbReference type="ARBA" id="ARBA00023098"/>
    </source>
</evidence>
<dbReference type="GO" id="GO:0016042">
    <property type="term" value="P:lipid catabolic process"/>
    <property type="evidence" value="ECO:0007669"/>
    <property type="project" value="UniProtKB-UniRule"/>
</dbReference>
<dbReference type="Pfam" id="PF01734">
    <property type="entry name" value="Patatin"/>
    <property type="match status" value="1"/>
</dbReference>
<feature type="region of interest" description="Disordered" evidence="5">
    <location>
        <begin position="692"/>
        <end position="716"/>
    </location>
</feature>
<dbReference type="InterPro" id="IPR016035">
    <property type="entry name" value="Acyl_Trfase/lysoPLipase"/>
</dbReference>
<keyword evidence="8" id="KW-1185">Reference proteome</keyword>
<feature type="domain" description="PNPLA" evidence="6">
    <location>
        <begin position="227"/>
        <end position="483"/>
    </location>
</feature>
<keyword evidence="1 4" id="KW-0378">Hydrolase</keyword>
<evidence type="ECO:0000256" key="2">
    <source>
        <dbReference type="ARBA" id="ARBA00022963"/>
    </source>
</evidence>
<dbReference type="SUPFAM" id="SSF52151">
    <property type="entry name" value="FabD/lysophospholipase-like"/>
    <property type="match status" value="1"/>
</dbReference>
<dbReference type="InterPro" id="IPR050301">
    <property type="entry name" value="NTE"/>
</dbReference>
<dbReference type="Pfam" id="PF11815">
    <property type="entry name" value="DUF3336"/>
    <property type="match status" value="1"/>
</dbReference>
<evidence type="ECO:0000256" key="1">
    <source>
        <dbReference type="ARBA" id="ARBA00022801"/>
    </source>
</evidence>
<evidence type="ECO:0000256" key="5">
    <source>
        <dbReference type="SAM" id="MobiDB-lite"/>
    </source>
</evidence>
<feature type="active site" description="Proton acceptor" evidence="4">
    <location>
        <position position="470"/>
    </location>
</feature>
<dbReference type="AlphaFoldDB" id="A0AAD3CQD4"/>
<evidence type="ECO:0000259" key="6">
    <source>
        <dbReference type="PROSITE" id="PS51635"/>
    </source>
</evidence>
<sequence length="732" mass="82395">MDYPEIHQVAEALLEEVTNLLQNNAPFLKKYVAEVIEFVFVPKAIARQVALAILLETGVVTVNQVLAIVHKIYSNFSSRSRLIAQLEKQQKEATSQDEWMDLAEQIDNIQGNDVWRTEPTCPLYESDRISSRIDELVHLMRRRDVFDLMFTLRGGIARNKFGLLHEGLFSKALAGTKVLVETYHNIVCTSLEFVCDNVPLPDDESIPTEAKLAFFNETRHMYGRTALMLSGGAALGFYHVGVVKALMNNGLLPRVLSGASAGSIVCAMIATRTNEECQRDLFEVKGTHAPGHSGKLMLKFFRPQKNKKRLSIEQNQHLHRTRENAIAEVLHNDAGAFADGKKTWQLLFPVGIRKFTSTVYDIFTGHKRAQDVLMNDTEHFRECCRANVGNFTFQEAFDRTGRILNIIVSPQNRSDPPRLLNYLTAPHVLVWSAAVASSSLPGVFEPNKLLVKDADGTERSESATQASFIDGSMEQDLPMQQLSEMFNINHFIISQANPHAVVLASFGVDKCVWTNRFMGVVTGILLFLKRQAKAWVENIVESVGGQRIAPMWDTRRGFFKQFFTQEYEGRDIDISLIPWKSHRSLFSAMLHVIYNPSDDEFMEWGEAAERETWKYIPKIKSHLAVEMTLDRCVQQLRLRLLNRESSASSKNATDELQQSMSNRVPSFFTSASLVNMSGLGITDRHNLDHALDGSSGNGLHSHREDENSDDDIEVPVGWRGMGLRGNFSSGSL</sequence>
<dbReference type="Proteomes" id="UP001054902">
    <property type="component" value="Unassembled WGS sequence"/>
</dbReference>
<comment type="caution">
    <text evidence="4">Lacks conserved residue(s) required for the propagation of feature annotation.</text>
</comment>
<protein>
    <recommendedName>
        <fullName evidence="6">PNPLA domain-containing protein</fullName>
    </recommendedName>
</protein>
<keyword evidence="2 4" id="KW-0442">Lipid degradation</keyword>
<dbReference type="PANTHER" id="PTHR14226">
    <property type="entry name" value="NEUROPATHY TARGET ESTERASE/SWISS CHEESE D.MELANOGASTER"/>
    <property type="match status" value="1"/>
</dbReference>
<evidence type="ECO:0000313" key="8">
    <source>
        <dbReference type="Proteomes" id="UP001054902"/>
    </source>
</evidence>
<dbReference type="EMBL" id="BLLK01000036">
    <property type="protein sequence ID" value="GFH49225.1"/>
    <property type="molecule type" value="Genomic_DNA"/>
</dbReference>
<dbReference type="PANTHER" id="PTHR14226:SF10">
    <property type="entry name" value="TRIACYLGLYCEROL LIPASE 4-RELATED"/>
    <property type="match status" value="1"/>
</dbReference>
<dbReference type="PROSITE" id="PS51635">
    <property type="entry name" value="PNPLA"/>
    <property type="match status" value="1"/>
</dbReference>
<feature type="active site" description="Nucleophile" evidence="4">
    <location>
        <position position="260"/>
    </location>
</feature>
<proteinExistence type="predicted"/>
<dbReference type="InterPro" id="IPR002641">
    <property type="entry name" value="PNPLA_dom"/>
</dbReference>
<gene>
    <name evidence="7" type="ORF">CTEN210_05701</name>
</gene>
<keyword evidence="3 4" id="KW-0443">Lipid metabolism</keyword>
<feature type="short sequence motif" description="GXSXG" evidence="4">
    <location>
        <begin position="258"/>
        <end position="262"/>
    </location>
</feature>
<dbReference type="Gene3D" id="3.40.1090.10">
    <property type="entry name" value="Cytosolic phospholipase A2 catalytic domain"/>
    <property type="match status" value="1"/>
</dbReference>
<organism evidence="7 8">
    <name type="scientific">Chaetoceros tenuissimus</name>
    <dbReference type="NCBI Taxonomy" id="426638"/>
    <lineage>
        <taxon>Eukaryota</taxon>
        <taxon>Sar</taxon>
        <taxon>Stramenopiles</taxon>
        <taxon>Ochrophyta</taxon>
        <taxon>Bacillariophyta</taxon>
        <taxon>Coscinodiscophyceae</taxon>
        <taxon>Chaetocerotophycidae</taxon>
        <taxon>Chaetocerotales</taxon>
        <taxon>Chaetocerotaceae</taxon>
        <taxon>Chaetoceros</taxon>
    </lineage>
</organism>
<dbReference type="GO" id="GO:0004806">
    <property type="term" value="F:triacylglycerol lipase activity"/>
    <property type="evidence" value="ECO:0007669"/>
    <property type="project" value="InterPro"/>
</dbReference>
<dbReference type="InterPro" id="IPR021771">
    <property type="entry name" value="Triacylglycerol_lipase_N"/>
</dbReference>
<evidence type="ECO:0000313" key="7">
    <source>
        <dbReference type="EMBL" id="GFH49225.1"/>
    </source>
</evidence>